<dbReference type="Proteomes" id="UP000051302">
    <property type="component" value="Unassembled WGS sequence"/>
</dbReference>
<dbReference type="Gene3D" id="3.30.429.10">
    <property type="entry name" value="Macrophage Migration Inhibitory Factor"/>
    <property type="match status" value="1"/>
</dbReference>
<dbReference type="Pfam" id="PF01361">
    <property type="entry name" value="Tautomerase"/>
    <property type="match status" value="1"/>
</dbReference>
<evidence type="ECO:0000313" key="5">
    <source>
        <dbReference type="Proteomes" id="UP000051302"/>
    </source>
</evidence>
<dbReference type="InterPro" id="IPR014347">
    <property type="entry name" value="Tautomerase/MIF_sf"/>
</dbReference>
<feature type="domain" description="4-oxalocrotonate tautomerase-like" evidence="3">
    <location>
        <begin position="62"/>
        <end position="117"/>
    </location>
</feature>
<dbReference type="EMBL" id="AZFV01000008">
    <property type="protein sequence ID" value="KRM17606.1"/>
    <property type="molecule type" value="Genomic_DNA"/>
</dbReference>
<comment type="caution">
    <text evidence="4">The sequence shown here is derived from an EMBL/GenBank/DDBJ whole genome shotgun (WGS) entry which is preliminary data.</text>
</comment>
<keyword evidence="2" id="KW-0413">Isomerase</keyword>
<evidence type="ECO:0000256" key="2">
    <source>
        <dbReference type="ARBA" id="ARBA00023235"/>
    </source>
</evidence>
<dbReference type="AlphaFoldDB" id="A0A0R1WR34"/>
<gene>
    <name evidence="4" type="ORF">FD31_GL002591</name>
</gene>
<proteinExistence type="inferred from homology"/>
<comment type="similarity">
    <text evidence="1">Belongs to the 4-oxalocrotonate tautomerase family.</text>
</comment>
<dbReference type="SUPFAM" id="SSF55331">
    <property type="entry name" value="Tautomerase/MIF"/>
    <property type="match status" value="1"/>
</dbReference>
<dbReference type="InterPro" id="IPR004370">
    <property type="entry name" value="4-OT-like_dom"/>
</dbReference>
<dbReference type="STRING" id="1423774.FD31_GL002591"/>
<reference evidence="4 5" key="1">
    <citation type="journal article" date="2015" name="Genome Announc.">
        <title>Expanding the biotechnology potential of lactobacilli through comparative genomics of 213 strains and associated genera.</title>
        <authorList>
            <person name="Sun Z."/>
            <person name="Harris H.M."/>
            <person name="McCann A."/>
            <person name="Guo C."/>
            <person name="Argimon S."/>
            <person name="Zhang W."/>
            <person name="Yang X."/>
            <person name="Jeffery I.B."/>
            <person name="Cooney J.C."/>
            <person name="Kagawa T.F."/>
            <person name="Liu W."/>
            <person name="Song Y."/>
            <person name="Salvetti E."/>
            <person name="Wrobel A."/>
            <person name="Rasinkangas P."/>
            <person name="Parkhill J."/>
            <person name="Rea M.C."/>
            <person name="O'Sullivan O."/>
            <person name="Ritari J."/>
            <person name="Douillard F.P."/>
            <person name="Paul Ross R."/>
            <person name="Yang R."/>
            <person name="Briner A.E."/>
            <person name="Felis G.E."/>
            <person name="de Vos W.M."/>
            <person name="Barrangou R."/>
            <person name="Klaenhammer T.R."/>
            <person name="Caufield P.W."/>
            <person name="Cui Y."/>
            <person name="Zhang H."/>
            <person name="O'Toole P.W."/>
        </authorList>
    </citation>
    <scope>NUCLEOTIDE SEQUENCE [LARGE SCALE GENOMIC DNA]</scope>
    <source>
        <strain evidence="4 5">DSM 16982</strain>
    </source>
</reference>
<accession>A0A0R1WR34</accession>
<organism evidence="4 5">
    <name type="scientific">Companilactobacillus nantensis DSM 16982</name>
    <dbReference type="NCBI Taxonomy" id="1423774"/>
    <lineage>
        <taxon>Bacteria</taxon>
        <taxon>Bacillati</taxon>
        <taxon>Bacillota</taxon>
        <taxon>Bacilli</taxon>
        <taxon>Lactobacillales</taxon>
        <taxon>Lactobacillaceae</taxon>
        <taxon>Companilactobacillus</taxon>
    </lineage>
</organism>
<evidence type="ECO:0000313" key="4">
    <source>
        <dbReference type="EMBL" id="KRM17606.1"/>
    </source>
</evidence>
<evidence type="ECO:0000256" key="1">
    <source>
        <dbReference type="ARBA" id="ARBA00006723"/>
    </source>
</evidence>
<dbReference type="PANTHER" id="PTHR35530:SF1">
    <property type="entry name" value="2-HYDROXYMUCONATE TAUTOMERASE"/>
    <property type="match status" value="1"/>
</dbReference>
<evidence type="ECO:0000259" key="3">
    <source>
        <dbReference type="Pfam" id="PF01361"/>
    </source>
</evidence>
<name>A0A0R1WR34_9LACO</name>
<dbReference type="GO" id="GO:0016853">
    <property type="term" value="F:isomerase activity"/>
    <property type="evidence" value="ECO:0007669"/>
    <property type="project" value="UniProtKB-KW"/>
</dbReference>
<dbReference type="PATRIC" id="fig|1423774.3.peg.2692"/>
<keyword evidence="5" id="KW-1185">Reference proteome</keyword>
<dbReference type="RefSeq" id="WP_057891672.1">
    <property type="nucleotide sequence ID" value="NZ_AZFV01000008.1"/>
</dbReference>
<sequence>MPYINVRIADKKSQETASAVATLLTNLAHTELKKNREVAAVDVQFAEYWFVGGKNIDKKTFYIEIKVTAGTNTRDEKAKFIQQAYEGMKNILGGVTSTSYIVVKDVAPDDWGFGGKTQGYRYIKA</sequence>
<dbReference type="PANTHER" id="PTHR35530">
    <property type="entry name" value="TAUTOMERASE-RELATED"/>
    <property type="match status" value="1"/>
</dbReference>
<protein>
    <recommendedName>
        <fullName evidence="3">4-oxalocrotonate tautomerase-like domain-containing protein</fullName>
    </recommendedName>
</protein>